<accession>A0ABU8QI29</accession>
<keyword evidence="2" id="KW-1185">Reference proteome</keyword>
<protein>
    <submittedName>
        <fullName evidence="1">Uncharacterized protein</fullName>
    </submittedName>
</protein>
<organism evidence="1 2">
    <name type="scientific">Cognatishimia coralii</name>
    <dbReference type="NCBI Taxonomy" id="3083254"/>
    <lineage>
        <taxon>Bacteria</taxon>
        <taxon>Pseudomonadati</taxon>
        <taxon>Pseudomonadota</taxon>
        <taxon>Alphaproteobacteria</taxon>
        <taxon>Rhodobacterales</taxon>
        <taxon>Paracoccaceae</taxon>
        <taxon>Cognatishimia</taxon>
    </lineage>
</organism>
<evidence type="ECO:0000313" key="2">
    <source>
        <dbReference type="Proteomes" id="UP001368270"/>
    </source>
</evidence>
<name>A0ABU8QI29_9RHOB</name>
<sequence length="67" mass="7656">MHIAIGLIVAFVLVALLSNRKTRACRWRADRRQDSVQGSFYRCMHCGAETRKADGRPPKICLREGRL</sequence>
<dbReference type="Proteomes" id="UP001368270">
    <property type="component" value="Unassembled WGS sequence"/>
</dbReference>
<proteinExistence type="predicted"/>
<evidence type="ECO:0000313" key="1">
    <source>
        <dbReference type="EMBL" id="MEJ5219072.1"/>
    </source>
</evidence>
<dbReference type="RefSeq" id="WP_339403895.1">
    <property type="nucleotide sequence ID" value="NZ_JBBGAZ010000006.1"/>
</dbReference>
<gene>
    <name evidence="1" type="ORF">WG622_12520</name>
</gene>
<comment type="caution">
    <text evidence="1">The sequence shown here is derived from an EMBL/GenBank/DDBJ whole genome shotgun (WGS) entry which is preliminary data.</text>
</comment>
<reference evidence="1 2" key="1">
    <citation type="submission" date="2024-03" db="EMBL/GenBank/DDBJ databases">
        <title>Cognatishimia coralii sp. nov., a marine bacterium isolated from coral surrounding seawater.</title>
        <authorList>
            <person name="Liu X."/>
            <person name="Liu S."/>
            <person name="Sun H."/>
            <person name="Zhang Y."/>
        </authorList>
    </citation>
    <scope>NUCLEOTIDE SEQUENCE [LARGE SCALE GENOMIC DNA]</scope>
    <source>
        <strain evidence="1 2">D5M38</strain>
    </source>
</reference>
<dbReference type="EMBL" id="JBBGAZ010000006">
    <property type="protein sequence ID" value="MEJ5219072.1"/>
    <property type="molecule type" value="Genomic_DNA"/>
</dbReference>